<dbReference type="PANTHER" id="PTHR10788">
    <property type="entry name" value="TREHALOSE-6-PHOSPHATE SYNTHASE"/>
    <property type="match status" value="1"/>
</dbReference>
<dbReference type="Pfam" id="PF00982">
    <property type="entry name" value="Glyco_transf_20"/>
    <property type="match status" value="2"/>
</dbReference>
<dbReference type="EMBL" id="JAPCXB010000146">
    <property type="protein sequence ID" value="KAJ1606365.1"/>
    <property type="molecule type" value="Genomic_DNA"/>
</dbReference>
<gene>
    <name evidence="2" type="ORF">OJ252_3175</name>
</gene>
<reference evidence="2" key="1">
    <citation type="submission" date="2022-10" db="EMBL/GenBank/DDBJ databases">
        <title>Adaptive evolution leads to modifications in subtelomeric GC content in a zoonotic Cryptosporidium species.</title>
        <authorList>
            <person name="Li J."/>
            <person name="Feng Y."/>
            <person name="Xiao L."/>
        </authorList>
    </citation>
    <scope>NUCLEOTIDE SEQUENCE</scope>
    <source>
        <strain evidence="2">25894</strain>
    </source>
</reference>
<comment type="caution">
    <text evidence="2">The sequence shown here is derived from an EMBL/GenBank/DDBJ whole genome shotgun (WGS) entry which is preliminary data.</text>
</comment>
<name>A0ABQ8P340_9CRYT</name>
<dbReference type="SUPFAM" id="SSF53756">
    <property type="entry name" value="UDP-Glycosyltransferase/glycogen phosphorylase"/>
    <property type="match status" value="1"/>
</dbReference>
<evidence type="ECO:0000256" key="1">
    <source>
        <dbReference type="SAM" id="MobiDB-lite"/>
    </source>
</evidence>
<sequence length="589" mass="66090">MISSSSVNSRAEELSKILKDEQEWLRTRRESRSTLIIVSLELPVKIVRLDGPESGIETGRDLVCCGVGSQDHSCLSGCEERRRLRFGLKSSQHSLMRTLHGHRNELARTVRFIGWPGIHVEREDEKEEIRELLESIDCVPVFPPETEFESFNEFCQLFMWPLFHNVLNPEELSNAPFDHEQWRRYHQMNMLWSSVITPIVSPEHMDMTNASLDSELHKLETIVRIGHVHIQCDDILQNIALNKEILNRSQGIRDKYKGHYIFVSIDRLDQLSGLQLKLRAFDNFLQNYPYIKAEQPVVLIQYIFPTNTLTIEKRDKLIQSLVSLSNEINQRHSSSESFGNPVIELKYGPVTQEEKYSLFLSGDCLFDTSVRDGLNLNPFEYIICKDDSLTPLNSTGVSAVGGGFRSSGRGSLSSSSSSSFSGSSSSENGESSGNDERLRSSGRTVLGRGNTVLSGPFCRLRDPSDLPQPLEHDERGGDPGQGCLLPKGHLPGEETPLEHGQGVSFVPQHGQLGQGVHHGLVHSIREKEEGDAPLLQYNLWDRAVPQGHPDQPELPAPESQPALPGVQEGREVRQRTPAVPPRQRGDPHS</sequence>
<dbReference type="Gene3D" id="3.40.50.2000">
    <property type="entry name" value="Glycogen Phosphorylase B"/>
    <property type="match status" value="2"/>
</dbReference>
<evidence type="ECO:0000313" key="2">
    <source>
        <dbReference type="EMBL" id="KAJ1606365.1"/>
    </source>
</evidence>
<evidence type="ECO:0000313" key="3">
    <source>
        <dbReference type="Proteomes" id="UP001071777"/>
    </source>
</evidence>
<dbReference type="InterPro" id="IPR001830">
    <property type="entry name" value="Glyco_trans_20"/>
</dbReference>
<dbReference type="PANTHER" id="PTHR10788:SF94">
    <property type="entry name" value="ALPHA,ALPHA-TREHALOSE-PHOSPHATE SYNTHASE [UDP-FORMING] 5"/>
    <property type="match status" value="1"/>
</dbReference>
<keyword evidence="3" id="KW-1185">Reference proteome</keyword>
<proteinExistence type="predicted"/>
<feature type="compositionally biased region" description="Basic and acidic residues" evidence="1">
    <location>
        <begin position="459"/>
        <end position="477"/>
    </location>
</feature>
<organism evidence="2 3">
    <name type="scientific">Cryptosporidium canis</name>
    <dbReference type="NCBI Taxonomy" id="195482"/>
    <lineage>
        <taxon>Eukaryota</taxon>
        <taxon>Sar</taxon>
        <taxon>Alveolata</taxon>
        <taxon>Apicomplexa</taxon>
        <taxon>Conoidasida</taxon>
        <taxon>Coccidia</taxon>
        <taxon>Eucoccidiorida</taxon>
        <taxon>Eimeriorina</taxon>
        <taxon>Cryptosporidiidae</taxon>
        <taxon>Cryptosporidium</taxon>
    </lineage>
</organism>
<accession>A0ABQ8P340</accession>
<dbReference type="Proteomes" id="UP001071777">
    <property type="component" value="Unassembled WGS sequence"/>
</dbReference>
<protein>
    <submittedName>
        <fullName evidence="2">Uncharacterized protein</fullName>
    </submittedName>
</protein>
<feature type="region of interest" description="Disordered" evidence="1">
    <location>
        <begin position="542"/>
        <end position="589"/>
    </location>
</feature>
<feature type="region of interest" description="Disordered" evidence="1">
    <location>
        <begin position="405"/>
        <end position="499"/>
    </location>
</feature>
<feature type="compositionally biased region" description="Low complexity" evidence="1">
    <location>
        <begin position="406"/>
        <end position="432"/>
    </location>
</feature>